<dbReference type="Proteomes" id="UP000661193">
    <property type="component" value="Unassembled WGS sequence"/>
</dbReference>
<name>A0ABS1USD3_9ACTN</name>
<dbReference type="InterPro" id="IPR005031">
    <property type="entry name" value="COQ10_START"/>
</dbReference>
<dbReference type="InterPro" id="IPR023393">
    <property type="entry name" value="START-like_dom_sf"/>
</dbReference>
<evidence type="ECO:0000313" key="2">
    <source>
        <dbReference type="EMBL" id="MBL6279272.1"/>
    </source>
</evidence>
<dbReference type="EMBL" id="JAETXL010000009">
    <property type="protein sequence ID" value="MBL6279272.1"/>
    <property type="molecule type" value="Genomic_DNA"/>
</dbReference>
<reference evidence="2 3" key="1">
    <citation type="submission" date="2021-01" db="EMBL/GenBank/DDBJ databases">
        <title>Genome sequencing of Micromonospora fiedleri MG-37.</title>
        <authorList>
            <person name="Moreland P.E.J."/>
            <person name="Stach J.E.M."/>
        </authorList>
    </citation>
    <scope>NUCLEOTIDE SEQUENCE [LARGE SCALE GENOMIC DNA]</scope>
    <source>
        <strain evidence="2 3">MG-37</strain>
    </source>
</reference>
<feature type="domain" description="Coenzyme Q-binding protein COQ10 START" evidence="1">
    <location>
        <begin position="11"/>
        <end position="123"/>
    </location>
</feature>
<keyword evidence="3" id="KW-1185">Reference proteome</keyword>
<dbReference type="Gene3D" id="3.30.530.20">
    <property type="match status" value="1"/>
</dbReference>
<accession>A0ABS1USD3</accession>
<gene>
    <name evidence="2" type="ORF">JMF97_24255</name>
</gene>
<protein>
    <submittedName>
        <fullName evidence="2">SRPBCC family protein</fullName>
    </submittedName>
</protein>
<comment type="caution">
    <text evidence="2">The sequence shown here is derived from an EMBL/GenBank/DDBJ whole genome shotgun (WGS) entry which is preliminary data.</text>
</comment>
<evidence type="ECO:0000259" key="1">
    <source>
        <dbReference type="Pfam" id="PF03364"/>
    </source>
</evidence>
<dbReference type="CDD" id="cd08860">
    <property type="entry name" value="TcmN_ARO-CYC_like"/>
    <property type="match status" value="1"/>
</dbReference>
<evidence type="ECO:0000313" key="3">
    <source>
        <dbReference type="Proteomes" id="UP000661193"/>
    </source>
</evidence>
<proteinExistence type="predicted"/>
<dbReference type="SUPFAM" id="SSF55961">
    <property type="entry name" value="Bet v1-like"/>
    <property type="match status" value="1"/>
</dbReference>
<dbReference type="Pfam" id="PF03364">
    <property type="entry name" value="Polyketide_cyc"/>
    <property type="match status" value="1"/>
</dbReference>
<sequence length="151" mass="17697">MAGHTDNSIIIDAPMDLVWRMTNDVATWPELFSEYAKAEILRRDGDTVRFRLTMHPDEQGNEWCWVSERTPDAGRRTVRAQRVEPGWFKYMSLFWEYREVAGGVEMRWVQDFEMRPDAPADDAQMTNRLNRNTVVQMERIRTLVESAARAA</sequence>
<organism evidence="2 3">
    <name type="scientific">Micromonospora fiedleri</name>
    <dbReference type="NCBI Taxonomy" id="1157498"/>
    <lineage>
        <taxon>Bacteria</taxon>
        <taxon>Bacillati</taxon>
        <taxon>Actinomycetota</taxon>
        <taxon>Actinomycetes</taxon>
        <taxon>Micromonosporales</taxon>
        <taxon>Micromonosporaceae</taxon>
        <taxon>Micromonospora</taxon>
    </lineage>
</organism>